<accession>A0A1B0B628</accession>
<dbReference type="VEuPathDB" id="VectorBase:GPPI020121"/>
<proteinExistence type="predicted"/>
<dbReference type="EnsemblMetazoa" id="GPPI020121-RA">
    <property type="protein sequence ID" value="GPPI020121-PA"/>
    <property type="gene ID" value="GPPI020121"/>
</dbReference>
<dbReference type="AlphaFoldDB" id="A0A1B0B628"/>
<protein>
    <submittedName>
        <fullName evidence="1">Uncharacterized protein</fullName>
    </submittedName>
</protein>
<dbReference type="EMBL" id="JXJN01008964">
    <property type="status" value="NOT_ANNOTATED_CDS"/>
    <property type="molecule type" value="Genomic_DNA"/>
</dbReference>
<dbReference type="Proteomes" id="UP000092460">
    <property type="component" value="Unassembled WGS sequence"/>
</dbReference>
<reference evidence="2" key="1">
    <citation type="submission" date="2015-01" db="EMBL/GenBank/DDBJ databases">
        <authorList>
            <person name="Aksoy S."/>
            <person name="Warren W."/>
            <person name="Wilson R.K."/>
        </authorList>
    </citation>
    <scope>NUCLEOTIDE SEQUENCE [LARGE SCALE GENOMIC DNA]</scope>
    <source>
        <strain evidence="2">IAEA</strain>
    </source>
</reference>
<organism evidence="1 2">
    <name type="scientific">Glossina palpalis gambiensis</name>
    <dbReference type="NCBI Taxonomy" id="67801"/>
    <lineage>
        <taxon>Eukaryota</taxon>
        <taxon>Metazoa</taxon>
        <taxon>Ecdysozoa</taxon>
        <taxon>Arthropoda</taxon>
        <taxon>Hexapoda</taxon>
        <taxon>Insecta</taxon>
        <taxon>Pterygota</taxon>
        <taxon>Neoptera</taxon>
        <taxon>Endopterygota</taxon>
        <taxon>Diptera</taxon>
        <taxon>Brachycera</taxon>
        <taxon>Muscomorpha</taxon>
        <taxon>Hippoboscoidea</taxon>
        <taxon>Glossinidae</taxon>
        <taxon>Glossina</taxon>
    </lineage>
</organism>
<name>A0A1B0B628_9MUSC</name>
<reference evidence="1" key="2">
    <citation type="submission" date="2020-05" db="UniProtKB">
        <authorList>
            <consortium name="EnsemblMetazoa"/>
        </authorList>
    </citation>
    <scope>IDENTIFICATION</scope>
    <source>
        <strain evidence="1">IAEA</strain>
    </source>
</reference>
<sequence length="187" mass="20848">MPLGVRRNGFHDVDETLPKRAFVEVLQRNLGLVVVPVGLDEPEETPDELAADNVDMEPFDDSGFRKKIKKGTVTARQLLTIACYWAMTVTICCRSAGGKGFVRDIMITDRAFLQAYTTWCSPVATSRKYSNRAKTKINNKRRTKENIIGCVDDVDVDVNADVDVDVAIAIVALYGWLHASHSMTIDR</sequence>
<evidence type="ECO:0000313" key="1">
    <source>
        <dbReference type="EnsemblMetazoa" id="GPPI020121-PA"/>
    </source>
</evidence>
<evidence type="ECO:0000313" key="2">
    <source>
        <dbReference type="Proteomes" id="UP000092460"/>
    </source>
</evidence>
<keyword evidence="2" id="KW-1185">Reference proteome</keyword>